<reference evidence="2 3" key="2">
    <citation type="submission" date="2018-11" db="EMBL/GenBank/DDBJ databases">
        <authorList>
            <consortium name="Pathogen Informatics"/>
        </authorList>
    </citation>
    <scope>NUCLEOTIDE SEQUENCE [LARGE SCALE GENOMIC DNA]</scope>
    <source>
        <strain evidence="2">Dakar</strain>
        <strain evidence="3">Dakar, Senegal</strain>
    </source>
</reference>
<sequence>MHSIAIIIMCICFIAALALIIVWYKTNKDNKCFRNWRLIIGIFLMLAGKLNKIKKYNIRRGSVDIIVISMVEIMSQLKLDHHGKPGSTGCVFHFIVGLISSAHPRSRPPRDSNQGPISLTRECLTTRPLGWFESRKERDRGRTLLMSPPIGGNGRPVLPGFPWWSSFN</sequence>
<evidence type="ECO:0000256" key="1">
    <source>
        <dbReference type="SAM" id="Phobius"/>
    </source>
</evidence>
<keyword evidence="1" id="KW-1133">Transmembrane helix</keyword>
<keyword evidence="1" id="KW-0472">Membrane</keyword>
<protein>
    <submittedName>
        <fullName evidence="4">DUF1294 domain-containing protein</fullName>
    </submittedName>
</protein>
<evidence type="ECO:0000313" key="2">
    <source>
        <dbReference type="EMBL" id="VDP56482.1"/>
    </source>
</evidence>
<feature type="transmembrane region" description="Helical" evidence="1">
    <location>
        <begin position="5"/>
        <end position="24"/>
    </location>
</feature>
<keyword evidence="1" id="KW-0812">Transmembrane</keyword>
<proteinExistence type="predicted"/>
<gene>
    <name evidence="2" type="ORF">SCUD_LOCUS14456</name>
</gene>
<dbReference type="Proteomes" id="UP000279833">
    <property type="component" value="Unassembled WGS sequence"/>
</dbReference>
<evidence type="ECO:0000313" key="3">
    <source>
        <dbReference type="Proteomes" id="UP000279833"/>
    </source>
</evidence>
<dbReference type="EMBL" id="UZAK01036732">
    <property type="protein sequence ID" value="VDP56482.1"/>
    <property type="molecule type" value="Genomic_DNA"/>
</dbReference>
<organism evidence="4">
    <name type="scientific">Schistosoma curassoni</name>
    <dbReference type="NCBI Taxonomy" id="6186"/>
    <lineage>
        <taxon>Eukaryota</taxon>
        <taxon>Metazoa</taxon>
        <taxon>Spiralia</taxon>
        <taxon>Lophotrochozoa</taxon>
        <taxon>Platyhelminthes</taxon>
        <taxon>Trematoda</taxon>
        <taxon>Digenea</taxon>
        <taxon>Strigeidida</taxon>
        <taxon>Schistosomatoidea</taxon>
        <taxon>Schistosomatidae</taxon>
        <taxon>Schistosoma</taxon>
    </lineage>
</organism>
<reference evidence="4" key="1">
    <citation type="submission" date="2016-06" db="UniProtKB">
        <authorList>
            <consortium name="WormBaseParasite"/>
        </authorList>
    </citation>
    <scope>IDENTIFICATION</scope>
</reference>
<evidence type="ECO:0000313" key="4">
    <source>
        <dbReference type="WBParaSite" id="SCUD_0001445901-mRNA-1"/>
    </source>
</evidence>
<name>A0A183KHF6_9TREM</name>
<accession>A0A183KHF6</accession>
<keyword evidence="3" id="KW-1185">Reference proteome</keyword>
<dbReference type="AlphaFoldDB" id="A0A183KHF6"/>
<dbReference type="WBParaSite" id="SCUD_0001445901-mRNA-1">
    <property type="protein sequence ID" value="SCUD_0001445901-mRNA-1"/>
    <property type="gene ID" value="SCUD_0001445901"/>
</dbReference>